<keyword evidence="5 9" id="KW-0479">Metal-binding</keyword>
<organism evidence="12 13">
    <name type="scientific">Trichosporon asahii var. asahii (strain ATCC 90039 / CBS 2479 / JCM 2466 / KCTC 7840 / NBRC 103889/ NCYC 2677 / UAMH 7654)</name>
    <name type="common">Yeast</name>
    <dbReference type="NCBI Taxonomy" id="1186058"/>
    <lineage>
        <taxon>Eukaryota</taxon>
        <taxon>Fungi</taxon>
        <taxon>Dikarya</taxon>
        <taxon>Basidiomycota</taxon>
        <taxon>Agaricomycotina</taxon>
        <taxon>Tremellomycetes</taxon>
        <taxon>Trichosporonales</taxon>
        <taxon>Trichosporonaceae</taxon>
        <taxon>Trichosporon</taxon>
    </lineage>
</organism>
<comment type="cofactor">
    <cofactor evidence="1 9">
        <name>heme</name>
        <dbReference type="ChEBI" id="CHEBI:30413"/>
    </cofactor>
</comment>
<comment type="pathway">
    <text evidence="2">Secondary metabolite biosynthesis.</text>
</comment>
<keyword evidence="11" id="KW-0472">Membrane</keyword>
<dbReference type="PANTHER" id="PTHR24305:SF166">
    <property type="entry name" value="CYTOCHROME P450 12A4, MITOCHONDRIAL-RELATED"/>
    <property type="match status" value="1"/>
</dbReference>
<dbReference type="SUPFAM" id="SSF48264">
    <property type="entry name" value="Cytochrome P450"/>
    <property type="match status" value="1"/>
</dbReference>
<dbReference type="GeneID" id="25984014"/>
<dbReference type="InterPro" id="IPR002401">
    <property type="entry name" value="Cyt_P450_E_grp-I"/>
</dbReference>
<dbReference type="Gene3D" id="1.10.630.10">
    <property type="entry name" value="Cytochrome P450"/>
    <property type="match status" value="1"/>
</dbReference>
<dbReference type="OrthoDB" id="1470350at2759"/>
<evidence type="ECO:0000256" key="11">
    <source>
        <dbReference type="SAM" id="Phobius"/>
    </source>
</evidence>
<protein>
    <submittedName>
        <fullName evidence="12">Cytochrome P450</fullName>
    </submittedName>
</protein>
<dbReference type="GO" id="GO:0005506">
    <property type="term" value="F:iron ion binding"/>
    <property type="evidence" value="ECO:0007669"/>
    <property type="project" value="InterPro"/>
</dbReference>
<evidence type="ECO:0000256" key="7">
    <source>
        <dbReference type="ARBA" id="ARBA00023004"/>
    </source>
</evidence>
<keyword evidence="7 9" id="KW-0408">Iron</keyword>
<proteinExistence type="inferred from homology"/>
<dbReference type="PRINTS" id="PR00463">
    <property type="entry name" value="EP450I"/>
</dbReference>
<dbReference type="HOGENOM" id="CLU_001570_5_11_1"/>
<comment type="similarity">
    <text evidence="3 10">Belongs to the cytochrome P450 family.</text>
</comment>
<dbReference type="Pfam" id="PF00067">
    <property type="entry name" value="p450"/>
    <property type="match status" value="1"/>
</dbReference>
<evidence type="ECO:0000256" key="5">
    <source>
        <dbReference type="ARBA" id="ARBA00022723"/>
    </source>
</evidence>
<evidence type="ECO:0000256" key="1">
    <source>
        <dbReference type="ARBA" id="ARBA00001971"/>
    </source>
</evidence>
<keyword evidence="11" id="KW-1133">Transmembrane helix</keyword>
<dbReference type="KEGG" id="tasa:A1Q1_00500"/>
<evidence type="ECO:0000256" key="3">
    <source>
        <dbReference type="ARBA" id="ARBA00010617"/>
    </source>
</evidence>
<dbReference type="CDD" id="cd11069">
    <property type="entry name" value="CYP_FUM15-like"/>
    <property type="match status" value="1"/>
</dbReference>
<dbReference type="PANTHER" id="PTHR24305">
    <property type="entry name" value="CYTOCHROME P450"/>
    <property type="match status" value="1"/>
</dbReference>
<dbReference type="AlphaFoldDB" id="J6EZV4"/>
<evidence type="ECO:0000256" key="10">
    <source>
        <dbReference type="RuleBase" id="RU000461"/>
    </source>
</evidence>
<dbReference type="PROSITE" id="PS00086">
    <property type="entry name" value="CYTOCHROME_P450"/>
    <property type="match status" value="1"/>
</dbReference>
<feature type="binding site" description="axial binding residue" evidence="9">
    <location>
        <position position="506"/>
    </location>
    <ligand>
        <name>heme</name>
        <dbReference type="ChEBI" id="CHEBI:30413"/>
    </ligand>
    <ligandPart>
        <name>Fe</name>
        <dbReference type="ChEBI" id="CHEBI:18248"/>
    </ligandPart>
</feature>
<evidence type="ECO:0000256" key="2">
    <source>
        <dbReference type="ARBA" id="ARBA00005179"/>
    </source>
</evidence>
<gene>
    <name evidence="12" type="ORF">A1Q1_00500</name>
</gene>
<dbReference type="InterPro" id="IPR050121">
    <property type="entry name" value="Cytochrome_P450_monoxygenase"/>
</dbReference>
<evidence type="ECO:0000256" key="8">
    <source>
        <dbReference type="ARBA" id="ARBA00023033"/>
    </source>
</evidence>
<dbReference type="InterPro" id="IPR001128">
    <property type="entry name" value="Cyt_P450"/>
</dbReference>
<evidence type="ECO:0000256" key="4">
    <source>
        <dbReference type="ARBA" id="ARBA00022617"/>
    </source>
</evidence>
<evidence type="ECO:0000256" key="9">
    <source>
        <dbReference type="PIRSR" id="PIRSR602401-1"/>
    </source>
</evidence>
<dbReference type="Proteomes" id="UP000002748">
    <property type="component" value="Unassembled WGS sequence"/>
</dbReference>
<keyword evidence="4 9" id="KW-0349">Heme</keyword>
<evidence type="ECO:0000256" key="6">
    <source>
        <dbReference type="ARBA" id="ARBA00023002"/>
    </source>
</evidence>
<dbReference type="VEuPathDB" id="FungiDB:A1Q1_00500"/>
<evidence type="ECO:0000313" key="13">
    <source>
        <dbReference type="Proteomes" id="UP000002748"/>
    </source>
</evidence>
<accession>J6EZV4</accession>
<keyword evidence="8 10" id="KW-0503">Monooxygenase</keyword>
<comment type="caution">
    <text evidence="12">The sequence shown here is derived from an EMBL/GenBank/DDBJ whole genome shotgun (WGS) entry which is preliminary data.</text>
</comment>
<reference evidence="12 13" key="1">
    <citation type="journal article" date="2012" name="Eukaryot. Cell">
        <title>Draft genome sequence of CBS 2479, the standard type strain of Trichosporon asahii.</title>
        <authorList>
            <person name="Yang R.Y."/>
            <person name="Li H.T."/>
            <person name="Zhu H."/>
            <person name="Zhou G.P."/>
            <person name="Wang M."/>
            <person name="Wang L."/>
        </authorList>
    </citation>
    <scope>NUCLEOTIDE SEQUENCE [LARGE SCALE GENOMIC DNA]</scope>
    <source>
        <strain evidence="13">ATCC 90039 / CBS 2479 / JCM 2466 / KCTC 7840 / NCYC 2677 / UAMH 7654</strain>
    </source>
</reference>
<dbReference type="GO" id="GO:0016705">
    <property type="term" value="F:oxidoreductase activity, acting on paired donors, with incorporation or reduction of molecular oxygen"/>
    <property type="evidence" value="ECO:0007669"/>
    <property type="project" value="InterPro"/>
</dbReference>
<dbReference type="InterPro" id="IPR017972">
    <property type="entry name" value="Cyt_P450_CS"/>
</dbReference>
<keyword evidence="6 10" id="KW-0560">Oxidoreductase</keyword>
<dbReference type="PRINTS" id="PR00385">
    <property type="entry name" value="P450"/>
</dbReference>
<sequence>MTVAGAAAEALDRLPVVGPVLASWPKTTLTALIALAIFVALYAYLYVYRSLTLPFANVPGPEPSSFFWGSLMEIIKAPPSAMHEQWYAEYGSTFKYRAIGGDWRLCSTDPGFLSWMLGHDELFPKPPHSQKFLWKLLGPGLVTVEGDHHARQRRVVSPAFSTKALKDQVPIFFDKAAELRDKLLLFVEGKGDERPALPPSPGDEEKGGRKIDVMKYLGQMAVDIIGQAGFGYDLASLSGHPKPLAEAFRVMMGAGLNPGPIQVLKTFIPFLSFIPTRADKILEESNVIAHREAAAIIAERTREVRAAGDVDEGAFGKDLLSMLLKSNMSSDLRPDQKMTDEDVFAQVTTFMLAGNETSATALTWILWRLAQHQDMQQRLRDECQEVNEGDYSAVNSLPYLEAVVRESLRLDSPVPATLRVTKEDVTVPLSKPIRGKDGTQMDSVRLKKGTTVMVPIHVVNWAKDNWGADSKTFNPDRWLKEQSPWKYQNPGVFANLMTFNHGPHNCIGYRFSIAEIKVTLFTLIRALSFELLPSRPKFEMKTGIVMRPMVVGQEKEGPQMPLLVRALEA</sequence>
<dbReference type="GO" id="GO:0004497">
    <property type="term" value="F:monooxygenase activity"/>
    <property type="evidence" value="ECO:0007669"/>
    <property type="project" value="UniProtKB-KW"/>
</dbReference>
<dbReference type="InterPro" id="IPR036396">
    <property type="entry name" value="Cyt_P450_sf"/>
</dbReference>
<feature type="transmembrane region" description="Helical" evidence="11">
    <location>
        <begin position="29"/>
        <end position="47"/>
    </location>
</feature>
<evidence type="ECO:0000313" key="12">
    <source>
        <dbReference type="EMBL" id="EJT50199.1"/>
    </source>
</evidence>
<name>J6EZV4_TRIAS</name>
<dbReference type="GO" id="GO:0020037">
    <property type="term" value="F:heme binding"/>
    <property type="evidence" value="ECO:0007669"/>
    <property type="project" value="InterPro"/>
</dbReference>
<dbReference type="EMBL" id="ALBS01000124">
    <property type="protein sequence ID" value="EJT50199.1"/>
    <property type="molecule type" value="Genomic_DNA"/>
</dbReference>
<keyword evidence="11" id="KW-0812">Transmembrane</keyword>
<dbReference type="RefSeq" id="XP_014181290.1">
    <property type="nucleotide sequence ID" value="XM_014325815.1"/>
</dbReference>